<comment type="caution">
    <text evidence="3">The sequence shown here is derived from an EMBL/GenBank/DDBJ whole genome shotgun (WGS) entry which is preliminary data.</text>
</comment>
<dbReference type="AlphaFoldDB" id="A0A9P1MAH2"/>
<evidence type="ECO:0000313" key="4">
    <source>
        <dbReference type="Proteomes" id="UP000838763"/>
    </source>
</evidence>
<keyword evidence="2" id="KW-0812">Transmembrane</keyword>
<dbReference type="EMBL" id="CALLCH030000011">
    <property type="protein sequence ID" value="CAI4214429.1"/>
    <property type="molecule type" value="Genomic_DNA"/>
</dbReference>
<keyword evidence="2" id="KW-0472">Membrane</keyword>
<gene>
    <name evidence="3" type="ORF">PPNO1_LOCUS4162</name>
</gene>
<evidence type="ECO:0000256" key="1">
    <source>
        <dbReference type="SAM" id="MobiDB-lite"/>
    </source>
</evidence>
<feature type="transmembrane region" description="Helical" evidence="2">
    <location>
        <begin position="286"/>
        <end position="308"/>
    </location>
</feature>
<organism evidence="3 4">
    <name type="scientific">Parascedosporium putredinis</name>
    <dbReference type="NCBI Taxonomy" id="1442378"/>
    <lineage>
        <taxon>Eukaryota</taxon>
        <taxon>Fungi</taxon>
        <taxon>Dikarya</taxon>
        <taxon>Ascomycota</taxon>
        <taxon>Pezizomycotina</taxon>
        <taxon>Sordariomycetes</taxon>
        <taxon>Hypocreomycetidae</taxon>
        <taxon>Microascales</taxon>
        <taxon>Microascaceae</taxon>
        <taxon>Parascedosporium</taxon>
    </lineage>
</organism>
<proteinExistence type="predicted"/>
<protein>
    <submittedName>
        <fullName evidence="3">Uncharacterized protein</fullName>
    </submittedName>
</protein>
<dbReference type="OrthoDB" id="409136at2759"/>
<feature type="region of interest" description="Disordered" evidence="1">
    <location>
        <begin position="37"/>
        <end position="88"/>
    </location>
</feature>
<accession>A0A9P1MAH2</accession>
<evidence type="ECO:0000313" key="3">
    <source>
        <dbReference type="EMBL" id="CAI4214429.1"/>
    </source>
</evidence>
<reference evidence="3" key="1">
    <citation type="submission" date="2022-11" db="EMBL/GenBank/DDBJ databases">
        <authorList>
            <person name="Scott C."/>
            <person name="Bruce N."/>
        </authorList>
    </citation>
    <scope>NUCLEOTIDE SEQUENCE</scope>
</reference>
<keyword evidence="4" id="KW-1185">Reference proteome</keyword>
<sequence>MPWHAYSHRWTRFSTKPGGVVEIQTTQKRAEEVVPVPMLTPLASPSRTEREAKSTTERSSPRTVAIQSVEAAKRQSPSHEQQEGLQFPTHPAKTKRYLVLCFSSGAHRMAVRNIDLTNVHHDEILFRKAREAYDEAKAAQFRNPFIVARTIHYVRIELLYLHHTGESVGNRELDSIPAIEDVYSGDYSYRPCPPDIGRYPIHPDIFMHSFKDPGDHTGSVAVARLPKKMRRPLTCANDSLNIPTGWGIYIVEGLNWPLVGIVISLLMLVTAGIALAWSVVQKDVQGGTGIGSLIAALTDVIVSVIFIVNQD</sequence>
<feature type="compositionally biased region" description="Basic and acidic residues" evidence="1">
    <location>
        <begin position="47"/>
        <end position="60"/>
    </location>
</feature>
<keyword evidence="2" id="KW-1133">Transmembrane helix</keyword>
<feature type="transmembrane region" description="Helical" evidence="2">
    <location>
        <begin position="258"/>
        <end position="280"/>
    </location>
</feature>
<evidence type="ECO:0000256" key="2">
    <source>
        <dbReference type="SAM" id="Phobius"/>
    </source>
</evidence>
<dbReference type="Proteomes" id="UP000838763">
    <property type="component" value="Unassembled WGS sequence"/>
</dbReference>
<name>A0A9P1MAH2_9PEZI</name>